<evidence type="ECO:0000313" key="1">
    <source>
        <dbReference type="EMBL" id="SHM91805.1"/>
    </source>
</evidence>
<dbReference type="AlphaFoldDB" id="A0A1M7MMT5"/>
<organism evidence="1 2">
    <name type="scientific">Caldanaerovirga acetigignens</name>
    <dbReference type="NCBI Taxonomy" id="447595"/>
    <lineage>
        <taxon>Bacteria</taxon>
        <taxon>Bacillati</taxon>
        <taxon>Bacillota</taxon>
        <taxon>Clostridia</taxon>
        <taxon>Thermosediminibacterales</taxon>
        <taxon>Thermosediminibacteraceae</taxon>
        <taxon>Caldanaerovirga</taxon>
    </lineage>
</organism>
<proteinExistence type="predicted"/>
<keyword evidence="2" id="KW-1185">Reference proteome</keyword>
<gene>
    <name evidence="1" type="ORF">SAMN05660826_02340</name>
</gene>
<evidence type="ECO:0000313" key="2">
    <source>
        <dbReference type="Proteomes" id="UP000184375"/>
    </source>
</evidence>
<dbReference type="Proteomes" id="UP000184375">
    <property type="component" value="Unassembled WGS sequence"/>
</dbReference>
<dbReference type="EMBL" id="FRCR01000024">
    <property type="protein sequence ID" value="SHM91805.1"/>
    <property type="molecule type" value="Genomic_DNA"/>
</dbReference>
<dbReference type="STRING" id="447595.SAMN05660826_02340"/>
<name>A0A1M7MMT5_9FIRM</name>
<reference evidence="2" key="1">
    <citation type="submission" date="2016-11" db="EMBL/GenBank/DDBJ databases">
        <authorList>
            <person name="Varghese N."/>
            <person name="Submissions S."/>
        </authorList>
    </citation>
    <scope>NUCLEOTIDE SEQUENCE [LARGE SCALE GENOMIC DNA]</scope>
    <source>
        <strain evidence="2">DSM 18802</strain>
    </source>
</reference>
<accession>A0A1M7MMT5</accession>
<protein>
    <submittedName>
        <fullName evidence="1">Uncharacterized protein</fullName>
    </submittedName>
</protein>
<sequence>MEQDEKWNSGKKYLDMTEYFEWHKENYQKSKRKSSFDKLNFYHLILTRGNFTQKIGLDLYFLLSACTYLGVISVEVQYKKPYEITEPYVKDWINEVKDKEGDFF</sequence>